<feature type="domain" description="CHAT" evidence="1">
    <location>
        <begin position="825"/>
        <end position="1079"/>
    </location>
</feature>
<proteinExistence type="predicted"/>
<accession>A0AAN8MX25</accession>
<evidence type="ECO:0000313" key="3">
    <source>
        <dbReference type="Proteomes" id="UP001313282"/>
    </source>
</evidence>
<dbReference type="InterPro" id="IPR024983">
    <property type="entry name" value="CHAT_dom"/>
</dbReference>
<comment type="caution">
    <text evidence="2">The sequence shown here is derived from an EMBL/GenBank/DDBJ whole genome shotgun (WGS) entry which is preliminary data.</text>
</comment>
<name>A0AAN8MX25_9PEZI</name>
<dbReference type="AlphaFoldDB" id="A0AAN8MX25"/>
<sequence>MSSLTRAEIISQRCSGQYHATLTSLSNTIFSDADIPWVLTEKAQCLFFLQDFRALYSLVISSRHLLVPKSKEEALIEILYHFSRVHVDLALPEAAALAHDIYRTWLEQESSDEMEDIDISMLCCCHMIFNLEFLLLASDDGPVGELLSSVKLEALRIHLLKEKDVDHLALVLLADEKSTEPVERISKIQQALDIVPQDSKDMRVYLSTLLAKAVYGGGNDTATNLSLEILAGIQSGPLSSYNKERQLWARYSTAKFNSAAPKDILASAKVILAEFREIGDYYGALMCSVTVCKLEVLCGDIDSYRKTMSAVLKHSHELHIPDLEAAIKGSPIVLSDESPSYSTLDFWFQYTLHFLKEDMLSRERIGVAILCCNKFFQRHPESKIWQLRYTLSDSLSECYEEIGDMHQVLHWRGRGQDIAEEAGDTEMQEEAKYKMTLALSDESVKVLIDPYGVEQRKWEKTQTKDLELAWEQAQQKNQHWYQYSYALELLERELDDELRRNETPSGVVWSPRAKEALELLPLDIQRQKSIHYKCSMAYATFRSCQYEKSIGELTSVVLEARAIGNTEIESMAQFALARAHLHQFLDTKDSEDWEESRKAIEKCESDSESRNEIDIVALCHIIQAILWNAREPRARENLLVVLDHISKVAFLWDAEQSYLGAVETLGLESLMSKYSLRGRNEKNPYAVLGLAIDICYEIGDFRGAWKWVEYAKARAFVDSLDITSKNRGLSTESPKTAPDTTTTDEPVAFVHWAFVGEKVYILIDQTNMEPVMSKLDISVPDIETWYKDLVETREDYSEVESAEEVLSELAPLCEPLFDIIPEERLLVLCPTGVLFKIPLHAVPVGQNGKVLLDSHSIVYTHSMGVLAQCKKRALEIPNSRQSSSFKFFGNPTEDVPAGELSVRELSSQLGGEVYIRGEATRESFCSAFETSRVVHFHGHVAAAHHQLRNAMLFHGSEELEVRDVFSLELRKARPLVVLIGCGSGEERFYHGDEPLGFLSAFIYAGSPAVLGTMWPINDASGAEFSQMFYSDLSSTCTTEGTSSVQCIDLAHRLRRAALNIRKKPQTTAPYFWAGFVLYGFWEFQF</sequence>
<organism evidence="2 3">
    <name type="scientific">Orbilia javanica</name>
    <dbReference type="NCBI Taxonomy" id="47235"/>
    <lineage>
        <taxon>Eukaryota</taxon>
        <taxon>Fungi</taxon>
        <taxon>Dikarya</taxon>
        <taxon>Ascomycota</taxon>
        <taxon>Pezizomycotina</taxon>
        <taxon>Orbiliomycetes</taxon>
        <taxon>Orbiliales</taxon>
        <taxon>Orbiliaceae</taxon>
        <taxon>Orbilia</taxon>
    </lineage>
</organism>
<keyword evidence="3" id="KW-1185">Reference proteome</keyword>
<reference evidence="2 3" key="1">
    <citation type="submission" date="2019-10" db="EMBL/GenBank/DDBJ databases">
        <authorList>
            <person name="Palmer J.M."/>
        </authorList>
    </citation>
    <scope>NUCLEOTIDE SEQUENCE [LARGE SCALE GENOMIC DNA]</scope>
    <source>
        <strain evidence="2 3">TWF718</strain>
    </source>
</reference>
<dbReference type="EMBL" id="JAVHNR010000001">
    <property type="protein sequence ID" value="KAK6356003.1"/>
    <property type="molecule type" value="Genomic_DNA"/>
</dbReference>
<protein>
    <recommendedName>
        <fullName evidence="1">CHAT domain-containing protein</fullName>
    </recommendedName>
</protein>
<dbReference type="Pfam" id="PF12770">
    <property type="entry name" value="CHAT"/>
    <property type="match status" value="1"/>
</dbReference>
<evidence type="ECO:0000313" key="2">
    <source>
        <dbReference type="EMBL" id="KAK6356003.1"/>
    </source>
</evidence>
<gene>
    <name evidence="2" type="ORF">TWF718_000376</name>
</gene>
<dbReference type="Proteomes" id="UP001313282">
    <property type="component" value="Unassembled WGS sequence"/>
</dbReference>
<evidence type="ECO:0000259" key="1">
    <source>
        <dbReference type="Pfam" id="PF12770"/>
    </source>
</evidence>